<reference evidence="1" key="3">
    <citation type="submission" date="2023-05" db="EMBL/GenBank/DDBJ databases">
        <authorList>
            <person name="Smith C.H."/>
        </authorList>
    </citation>
    <scope>NUCLEOTIDE SEQUENCE</scope>
    <source>
        <strain evidence="1">CHS0354</strain>
        <tissue evidence="1">Mantle</tissue>
    </source>
</reference>
<comment type="caution">
    <text evidence="1">The sequence shown here is derived from an EMBL/GenBank/DDBJ whole genome shotgun (WGS) entry which is preliminary data.</text>
</comment>
<dbReference type="EMBL" id="JAEAOA010001025">
    <property type="protein sequence ID" value="KAK3586214.1"/>
    <property type="molecule type" value="Genomic_DNA"/>
</dbReference>
<reference evidence="1" key="2">
    <citation type="journal article" date="2021" name="Genome Biol. Evol.">
        <title>Developing a high-quality reference genome for a parasitic bivalve with doubly uniparental inheritance (Bivalvia: Unionida).</title>
        <authorList>
            <person name="Smith C.H."/>
        </authorList>
    </citation>
    <scope>NUCLEOTIDE SEQUENCE</scope>
    <source>
        <strain evidence="1">CHS0354</strain>
        <tissue evidence="1">Mantle</tissue>
    </source>
</reference>
<proteinExistence type="predicted"/>
<gene>
    <name evidence="1" type="ORF">CHS0354_016690</name>
</gene>
<dbReference type="Proteomes" id="UP001195483">
    <property type="component" value="Unassembled WGS sequence"/>
</dbReference>
<evidence type="ECO:0000313" key="1">
    <source>
        <dbReference type="EMBL" id="KAK3586214.1"/>
    </source>
</evidence>
<accession>A0AAE0VQ88</accession>
<name>A0AAE0VQ88_9BIVA</name>
<keyword evidence="2" id="KW-1185">Reference proteome</keyword>
<dbReference type="AlphaFoldDB" id="A0AAE0VQ88"/>
<reference evidence="1" key="1">
    <citation type="journal article" date="2021" name="Genome Biol. Evol.">
        <title>A High-Quality Reference Genome for a Parasitic Bivalve with Doubly Uniparental Inheritance (Bivalvia: Unionida).</title>
        <authorList>
            <person name="Smith C.H."/>
        </authorList>
    </citation>
    <scope>NUCLEOTIDE SEQUENCE</scope>
    <source>
        <strain evidence="1">CHS0354</strain>
    </source>
</reference>
<evidence type="ECO:0000313" key="2">
    <source>
        <dbReference type="Proteomes" id="UP001195483"/>
    </source>
</evidence>
<sequence length="88" mass="9551">MLCTTRLKNSPYVDKKVIIVTDKPSNCGLNATKAANDLKAATFGRSVGTVQVYGLIIGPFTLQGQAEVKQYVFPLRTYTCLNNLALAI</sequence>
<protein>
    <submittedName>
        <fullName evidence="1">Uncharacterized protein</fullName>
    </submittedName>
</protein>
<organism evidence="1 2">
    <name type="scientific">Potamilus streckersoni</name>
    <dbReference type="NCBI Taxonomy" id="2493646"/>
    <lineage>
        <taxon>Eukaryota</taxon>
        <taxon>Metazoa</taxon>
        <taxon>Spiralia</taxon>
        <taxon>Lophotrochozoa</taxon>
        <taxon>Mollusca</taxon>
        <taxon>Bivalvia</taxon>
        <taxon>Autobranchia</taxon>
        <taxon>Heteroconchia</taxon>
        <taxon>Palaeoheterodonta</taxon>
        <taxon>Unionida</taxon>
        <taxon>Unionoidea</taxon>
        <taxon>Unionidae</taxon>
        <taxon>Ambleminae</taxon>
        <taxon>Lampsilini</taxon>
        <taxon>Potamilus</taxon>
    </lineage>
</organism>